<evidence type="ECO:0000256" key="1">
    <source>
        <dbReference type="ARBA" id="ARBA00010609"/>
    </source>
</evidence>
<protein>
    <recommendedName>
        <fullName evidence="6">Multicopper oxidase CueO</fullName>
        <ecNumber evidence="5">1.16.3.4</ecNumber>
    </recommendedName>
    <alternativeName>
        <fullName evidence="7">Copper efflux oxidase</fullName>
    </alternativeName>
    <alternativeName>
        <fullName evidence="8">Cuprous oxidase</fullName>
    </alternativeName>
</protein>
<feature type="compositionally biased region" description="Polar residues" evidence="10">
    <location>
        <begin position="29"/>
        <end position="39"/>
    </location>
</feature>
<evidence type="ECO:0000313" key="14">
    <source>
        <dbReference type="EMBL" id="QAU52729.1"/>
    </source>
</evidence>
<feature type="domain" description="Plastocyanin-like" evidence="13">
    <location>
        <begin position="72"/>
        <end position="185"/>
    </location>
</feature>
<proteinExistence type="inferred from homology"/>
<dbReference type="GO" id="GO:0016491">
    <property type="term" value="F:oxidoreductase activity"/>
    <property type="evidence" value="ECO:0007669"/>
    <property type="project" value="UniProtKB-KW"/>
</dbReference>
<feature type="signal peptide" evidence="11">
    <location>
        <begin position="1"/>
        <end position="20"/>
    </location>
</feature>
<comment type="subunit">
    <text evidence="2">Monomer.</text>
</comment>
<dbReference type="InterPro" id="IPR006311">
    <property type="entry name" value="TAT_signal"/>
</dbReference>
<evidence type="ECO:0000256" key="5">
    <source>
        <dbReference type="ARBA" id="ARBA00038978"/>
    </source>
</evidence>
<evidence type="ECO:0000256" key="4">
    <source>
        <dbReference type="ARBA" id="ARBA00023002"/>
    </source>
</evidence>
<dbReference type="OrthoDB" id="345021at2"/>
<dbReference type="EC" id="1.16.3.4" evidence="5"/>
<evidence type="ECO:0000259" key="12">
    <source>
        <dbReference type="Pfam" id="PF07731"/>
    </source>
</evidence>
<dbReference type="PROSITE" id="PS51257">
    <property type="entry name" value="PROKAR_LIPOPROTEIN"/>
    <property type="match status" value="1"/>
</dbReference>
<dbReference type="PANTHER" id="PTHR48267:SF1">
    <property type="entry name" value="BILIRUBIN OXIDASE"/>
    <property type="match status" value="1"/>
</dbReference>
<accession>A0A410W9V3</accession>
<keyword evidence="15" id="KW-1185">Reference proteome</keyword>
<sequence length="514" mass="56642" precursor="true">MAIRASRRQFLGATSVGALAVLAACAGQDQDQSQRQSAPQIEPDARRSLPIPPLATFDTEGERLTTLLVAQTGTSEILPGVFTPTWGFNGAHLGPTIKMSRGDKVDLKVRSDLSERTSVHWHGALVPAKADGGPHSPIDPGQEWTASFEVDQPAATIWYHPHPHGKTGVQAYRGLAGMMIIDDEHSNSLGLPNEYGVDDIPVVLMDANINDDGSLDETEDPDVGLLGNIVHVNGIADPVFEASTQRLRLRILDGSTMRFHRLAFEDGRRFQHIATDTGLFDAPREVDSIMLGPGERAEIVVELNKGEEVMLRSVGFKDNLGVPKDEFAPDFGLEDSHDLLLLRAADKLKGSSKVASSFVARPAPNSDGLIERHFELNGFEINGQSMDMDRVDLVIAHDQPEIWHVSNGNNDWIHNFHIHNSAFKVIDVDGTDAEFDTEGWKDTVTLPPKAKVKLLVEFGDYSDNHYPYMYHCHMLYHEDQGLMGQFMKIRPGQKAELDTAYTKEKAAGSTEHDH</sequence>
<dbReference type="EMBL" id="CP035299">
    <property type="protein sequence ID" value="QAU52729.1"/>
    <property type="molecule type" value="Genomic_DNA"/>
</dbReference>
<dbReference type="Gene3D" id="2.60.40.420">
    <property type="entry name" value="Cupredoxins - blue copper proteins"/>
    <property type="match status" value="3"/>
</dbReference>
<organism evidence="14 15">
    <name type="scientific">Corynebacterium pelargi</name>
    <dbReference type="NCBI Taxonomy" id="1471400"/>
    <lineage>
        <taxon>Bacteria</taxon>
        <taxon>Bacillati</taxon>
        <taxon>Actinomycetota</taxon>
        <taxon>Actinomycetes</taxon>
        <taxon>Mycobacteriales</taxon>
        <taxon>Corynebacteriaceae</taxon>
        <taxon>Corynebacterium</taxon>
    </lineage>
</organism>
<evidence type="ECO:0000256" key="10">
    <source>
        <dbReference type="SAM" id="MobiDB-lite"/>
    </source>
</evidence>
<evidence type="ECO:0000313" key="15">
    <source>
        <dbReference type="Proteomes" id="UP000288929"/>
    </source>
</evidence>
<evidence type="ECO:0000256" key="7">
    <source>
        <dbReference type="ARBA" id="ARBA00042896"/>
    </source>
</evidence>
<dbReference type="InterPro" id="IPR002355">
    <property type="entry name" value="Cu_oxidase_Cu_BS"/>
</dbReference>
<feature type="chain" id="PRO_5038591200" description="Multicopper oxidase CueO" evidence="11">
    <location>
        <begin position="21"/>
        <end position="514"/>
    </location>
</feature>
<gene>
    <name evidence="14" type="primary">mco</name>
    <name evidence="14" type="ORF">CPELA_07345</name>
</gene>
<name>A0A410W9V3_9CORY</name>
<keyword evidence="11" id="KW-0732">Signal</keyword>
<dbReference type="InterPro" id="IPR008972">
    <property type="entry name" value="Cupredoxin"/>
</dbReference>
<dbReference type="InterPro" id="IPR011706">
    <property type="entry name" value="Cu-oxidase_C"/>
</dbReference>
<reference evidence="14 15" key="1">
    <citation type="submission" date="2019-01" db="EMBL/GenBank/DDBJ databases">
        <authorList>
            <person name="Ruckert C."/>
            <person name="Busche T."/>
            <person name="Kalinowski J."/>
        </authorList>
    </citation>
    <scope>NUCLEOTIDE SEQUENCE [LARGE SCALE GENOMIC DNA]</scope>
    <source>
        <strain evidence="14 15">136/3</strain>
    </source>
</reference>
<dbReference type="RefSeq" id="WP_128890138.1">
    <property type="nucleotide sequence ID" value="NZ_BMCX01000003.1"/>
</dbReference>
<dbReference type="InterPro" id="IPR045087">
    <property type="entry name" value="Cu-oxidase_fam"/>
</dbReference>
<evidence type="ECO:0000256" key="9">
    <source>
        <dbReference type="ARBA" id="ARBA00048092"/>
    </source>
</evidence>
<dbReference type="KEGG" id="cpeg:CPELA_07345"/>
<keyword evidence="3" id="KW-0479">Metal-binding</keyword>
<dbReference type="InterPro" id="IPR011707">
    <property type="entry name" value="Cu-oxidase-like_N"/>
</dbReference>
<dbReference type="Proteomes" id="UP000288929">
    <property type="component" value="Chromosome"/>
</dbReference>
<evidence type="ECO:0000256" key="2">
    <source>
        <dbReference type="ARBA" id="ARBA00011245"/>
    </source>
</evidence>
<dbReference type="CDD" id="cd04232">
    <property type="entry name" value="CuRO_1_CueO_FtsP"/>
    <property type="match status" value="1"/>
</dbReference>
<evidence type="ECO:0000256" key="11">
    <source>
        <dbReference type="SAM" id="SignalP"/>
    </source>
</evidence>
<evidence type="ECO:0000256" key="8">
    <source>
        <dbReference type="ARBA" id="ARBA00043090"/>
    </source>
</evidence>
<comment type="catalytic activity">
    <reaction evidence="9">
        <text>4 Cu(+) + O2 + 4 H(+) = 4 Cu(2+) + 2 H2O</text>
        <dbReference type="Rhea" id="RHEA:30083"/>
        <dbReference type="ChEBI" id="CHEBI:15377"/>
        <dbReference type="ChEBI" id="CHEBI:15378"/>
        <dbReference type="ChEBI" id="CHEBI:15379"/>
        <dbReference type="ChEBI" id="CHEBI:29036"/>
        <dbReference type="ChEBI" id="CHEBI:49552"/>
        <dbReference type="EC" id="1.16.3.4"/>
    </reaction>
    <physiologicalReaction direction="left-to-right" evidence="9">
        <dbReference type="Rhea" id="RHEA:30084"/>
    </physiologicalReaction>
</comment>
<dbReference type="CDD" id="cd13890">
    <property type="entry name" value="CuRO_3_CueO_FtsP"/>
    <property type="match status" value="1"/>
</dbReference>
<feature type="domain" description="Plastocyanin-like" evidence="12">
    <location>
        <begin position="372"/>
        <end position="487"/>
    </location>
</feature>
<dbReference type="Pfam" id="PF07732">
    <property type="entry name" value="Cu-oxidase_3"/>
    <property type="match status" value="1"/>
</dbReference>
<dbReference type="PROSITE" id="PS00080">
    <property type="entry name" value="MULTICOPPER_OXIDASE2"/>
    <property type="match status" value="1"/>
</dbReference>
<dbReference type="Pfam" id="PF07731">
    <property type="entry name" value="Cu-oxidase_2"/>
    <property type="match status" value="1"/>
</dbReference>
<dbReference type="PROSITE" id="PS51318">
    <property type="entry name" value="TAT"/>
    <property type="match status" value="1"/>
</dbReference>
<comment type="similarity">
    <text evidence="1">Belongs to the multicopper oxidase family.</text>
</comment>
<evidence type="ECO:0000259" key="13">
    <source>
        <dbReference type="Pfam" id="PF07732"/>
    </source>
</evidence>
<dbReference type="SUPFAM" id="SSF49503">
    <property type="entry name" value="Cupredoxins"/>
    <property type="match status" value="3"/>
</dbReference>
<evidence type="ECO:0000256" key="3">
    <source>
        <dbReference type="ARBA" id="ARBA00022723"/>
    </source>
</evidence>
<dbReference type="GO" id="GO:0005507">
    <property type="term" value="F:copper ion binding"/>
    <property type="evidence" value="ECO:0007669"/>
    <property type="project" value="InterPro"/>
</dbReference>
<dbReference type="AlphaFoldDB" id="A0A410W9V3"/>
<keyword evidence="4 14" id="KW-0560">Oxidoreductase</keyword>
<dbReference type="PANTHER" id="PTHR48267">
    <property type="entry name" value="CUPREDOXIN SUPERFAMILY PROTEIN"/>
    <property type="match status" value="1"/>
</dbReference>
<evidence type="ECO:0000256" key="6">
    <source>
        <dbReference type="ARBA" id="ARBA00041027"/>
    </source>
</evidence>
<feature type="region of interest" description="Disordered" evidence="10">
    <location>
        <begin position="28"/>
        <end position="53"/>
    </location>
</feature>